<dbReference type="CDD" id="cd01745">
    <property type="entry name" value="GATase1_2"/>
    <property type="match status" value="1"/>
</dbReference>
<accession>A0A7G9G5C0</accession>
<dbReference type="AlphaFoldDB" id="A0A7G9G5C0"/>
<dbReference type="GO" id="GO:0005829">
    <property type="term" value="C:cytosol"/>
    <property type="evidence" value="ECO:0007669"/>
    <property type="project" value="TreeGrafter"/>
</dbReference>
<dbReference type="InterPro" id="IPR044668">
    <property type="entry name" value="PuuD-like"/>
</dbReference>
<dbReference type="Gene3D" id="3.40.50.880">
    <property type="match status" value="1"/>
</dbReference>
<proteinExistence type="predicted"/>
<dbReference type="PANTHER" id="PTHR43235:SF1">
    <property type="entry name" value="GLUTAMINE AMIDOTRANSFERASE PB2B2.05-RELATED"/>
    <property type="match status" value="1"/>
</dbReference>
<gene>
    <name evidence="1" type="ORF">H9Q78_02210</name>
</gene>
<dbReference type="GO" id="GO:0006598">
    <property type="term" value="P:polyamine catabolic process"/>
    <property type="evidence" value="ECO:0007669"/>
    <property type="project" value="TreeGrafter"/>
</dbReference>
<evidence type="ECO:0000313" key="2">
    <source>
        <dbReference type="Proteomes" id="UP000515823"/>
    </source>
</evidence>
<dbReference type="Proteomes" id="UP000515823">
    <property type="component" value="Chromosome"/>
</dbReference>
<dbReference type="RefSeq" id="WP_249303371.1">
    <property type="nucleotide sequence ID" value="NZ_CP060634.1"/>
</dbReference>
<dbReference type="SUPFAM" id="SSF52317">
    <property type="entry name" value="Class I glutamine amidotransferase-like"/>
    <property type="match status" value="1"/>
</dbReference>
<evidence type="ECO:0000313" key="1">
    <source>
        <dbReference type="EMBL" id="QNM06002.1"/>
    </source>
</evidence>
<sequence length="249" mass="27466">MKPVIGVPMDLIHDIDCIMSGGLPDMMIADTPMETIDGIRAGGGMAVGLPLVWGEEQAMEVCRRIDGLVVPVGQDLSPEASGVPVNGHSGVFCVRKDRSDIYYIKAMKALDKPVLGLCRGMQLMNAAAGGSMIKHLPDILDESEVHSSPVVPTDYILHQVWIEEHTQLALVYGTKEPVDVNSFHHMAIEKPGEGYLVAARSRDGVIEAIEDESGKRIGVQWHPECLFKEREEHRKLFERFVELAREGMK</sequence>
<dbReference type="InterPro" id="IPR011697">
    <property type="entry name" value="Peptidase_C26"/>
</dbReference>
<dbReference type="PANTHER" id="PTHR43235">
    <property type="entry name" value="GLUTAMINE AMIDOTRANSFERASE PB2B2.05-RELATED"/>
    <property type="match status" value="1"/>
</dbReference>
<protein>
    <submittedName>
        <fullName evidence="1">Gamma-glutamyl-gamma-aminobutyrate hydrolase family protein</fullName>
    </submittedName>
</protein>
<organism evidence="1 2">
    <name type="scientific">Qiania dongpingensis</name>
    <dbReference type="NCBI Taxonomy" id="2763669"/>
    <lineage>
        <taxon>Bacteria</taxon>
        <taxon>Bacillati</taxon>
        <taxon>Bacillota</taxon>
        <taxon>Clostridia</taxon>
        <taxon>Lachnospirales</taxon>
        <taxon>Lachnospiraceae</taxon>
        <taxon>Qiania</taxon>
    </lineage>
</organism>
<dbReference type="EMBL" id="CP060634">
    <property type="protein sequence ID" value="QNM06002.1"/>
    <property type="molecule type" value="Genomic_DNA"/>
</dbReference>
<dbReference type="PROSITE" id="PS51273">
    <property type="entry name" value="GATASE_TYPE_1"/>
    <property type="match status" value="1"/>
</dbReference>
<name>A0A7G9G5C0_9FIRM</name>
<dbReference type="Pfam" id="PF07722">
    <property type="entry name" value="Peptidase_C26"/>
    <property type="match status" value="1"/>
</dbReference>
<keyword evidence="2" id="KW-1185">Reference proteome</keyword>
<dbReference type="GO" id="GO:0033969">
    <property type="term" value="F:gamma-glutamyl-gamma-aminobutyrate hydrolase activity"/>
    <property type="evidence" value="ECO:0007669"/>
    <property type="project" value="TreeGrafter"/>
</dbReference>
<dbReference type="KEGG" id="qdo:H9Q78_02210"/>
<dbReference type="InterPro" id="IPR029062">
    <property type="entry name" value="Class_I_gatase-like"/>
</dbReference>
<keyword evidence="1" id="KW-0378">Hydrolase</keyword>
<reference evidence="1 2" key="1">
    <citation type="submission" date="2020-08" db="EMBL/GenBank/DDBJ databases">
        <authorList>
            <person name="Liu C."/>
            <person name="Sun Q."/>
        </authorList>
    </citation>
    <scope>NUCLEOTIDE SEQUENCE [LARGE SCALE GENOMIC DNA]</scope>
    <source>
        <strain evidence="1 2">NSJ-38</strain>
    </source>
</reference>